<reference evidence="2 3" key="1">
    <citation type="submission" date="2019-03" db="EMBL/GenBank/DDBJ databases">
        <title>Single cell metagenomics reveals metabolic interactions within the superorganism composed of flagellate Streblomastix strix and complex community of Bacteroidetes bacteria on its surface.</title>
        <authorList>
            <person name="Treitli S.C."/>
            <person name="Kolisko M."/>
            <person name="Husnik F."/>
            <person name="Keeling P."/>
            <person name="Hampl V."/>
        </authorList>
    </citation>
    <scope>NUCLEOTIDE SEQUENCE [LARGE SCALE GENOMIC DNA]</scope>
    <source>
        <strain evidence="2">St1</strain>
    </source>
</reference>
<accession>A0A5M8NUQ8</accession>
<protein>
    <recommendedName>
        <fullName evidence="4">Lipoprotein</fullName>
    </recommendedName>
</protein>
<evidence type="ECO:0000313" key="2">
    <source>
        <dbReference type="EMBL" id="KAA6300480.1"/>
    </source>
</evidence>
<gene>
    <name evidence="2" type="ORF">EZS26_003370</name>
</gene>
<dbReference type="EMBL" id="SNRX01000076">
    <property type="protein sequence ID" value="KAA6300480.1"/>
    <property type="molecule type" value="Genomic_DNA"/>
</dbReference>
<feature type="signal peptide" evidence="1">
    <location>
        <begin position="1"/>
        <end position="19"/>
    </location>
</feature>
<dbReference type="AlphaFoldDB" id="A0A5M8NUQ8"/>
<organism evidence="2 3">
    <name type="scientific">Candidatus Ordinivivax streblomastigis</name>
    <dbReference type="NCBI Taxonomy" id="2540710"/>
    <lineage>
        <taxon>Bacteria</taxon>
        <taxon>Pseudomonadati</taxon>
        <taxon>Bacteroidota</taxon>
        <taxon>Bacteroidia</taxon>
        <taxon>Bacteroidales</taxon>
        <taxon>Candidatus Ordinivivax</taxon>
    </lineage>
</organism>
<evidence type="ECO:0000313" key="3">
    <source>
        <dbReference type="Proteomes" id="UP000324575"/>
    </source>
</evidence>
<evidence type="ECO:0008006" key="4">
    <source>
        <dbReference type="Google" id="ProtNLM"/>
    </source>
</evidence>
<keyword evidence="1" id="KW-0732">Signal</keyword>
<dbReference type="PROSITE" id="PS51257">
    <property type="entry name" value="PROKAR_LIPOPROTEIN"/>
    <property type="match status" value="1"/>
</dbReference>
<dbReference type="Proteomes" id="UP000324575">
    <property type="component" value="Unassembled WGS sequence"/>
</dbReference>
<proteinExistence type="predicted"/>
<sequence>MIGWIKTTVFLLFAAVAFSACNPEDTKREQNIYFEDIAPQILRDSLVQLKATASSGLPVVFGSGNTNIVTIEGDRAVFHAEGKVYVYASQPGNDEFYEAPNIFHQLVIRDWDPNKKAQTIHFELLPSEWKLSRDGIYLSLSATATSGLPVKFTFSGPKVGFISNSTLFLFHGGESPEFPDTYNVTITIIASQEGNDEYNSSDNIERKMHIIGDVLHG</sequence>
<comment type="caution">
    <text evidence="2">The sequence shown here is derived from an EMBL/GenBank/DDBJ whole genome shotgun (WGS) entry which is preliminary data.</text>
</comment>
<evidence type="ECO:0000256" key="1">
    <source>
        <dbReference type="SAM" id="SignalP"/>
    </source>
</evidence>
<feature type="chain" id="PRO_5024409988" description="Lipoprotein" evidence="1">
    <location>
        <begin position="20"/>
        <end position="217"/>
    </location>
</feature>
<name>A0A5M8NUQ8_9BACT</name>